<accession>A0A1H3Q1M3</accession>
<dbReference type="InterPro" id="IPR036388">
    <property type="entry name" value="WH-like_DNA-bd_sf"/>
</dbReference>
<organism evidence="7 8">
    <name type="scientific">Saccharopolyspora shandongensis</name>
    <dbReference type="NCBI Taxonomy" id="418495"/>
    <lineage>
        <taxon>Bacteria</taxon>
        <taxon>Bacillati</taxon>
        <taxon>Actinomycetota</taxon>
        <taxon>Actinomycetes</taxon>
        <taxon>Pseudonocardiales</taxon>
        <taxon>Pseudonocardiaceae</taxon>
        <taxon>Saccharopolyspora</taxon>
    </lineage>
</organism>
<protein>
    <submittedName>
        <fullName evidence="7">ModE molybdate transport repressor domain-containing protein</fullName>
    </submittedName>
</protein>
<reference evidence="8" key="1">
    <citation type="submission" date="2016-10" db="EMBL/GenBank/DDBJ databases">
        <authorList>
            <person name="Varghese N."/>
            <person name="Submissions S."/>
        </authorList>
    </citation>
    <scope>NUCLEOTIDE SEQUENCE [LARGE SCALE GENOMIC DNA]</scope>
    <source>
        <strain evidence="8">CGMCC 4.3530</strain>
    </source>
</reference>
<keyword evidence="8" id="KW-1185">Reference proteome</keyword>
<dbReference type="SUPFAM" id="SSF46785">
    <property type="entry name" value="Winged helix' DNA-binding domain"/>
    <property type="match status" value="1"/>
</dbReference>
<evidence type="ECO:0000313" key="7">
    <source>
        <dbReference type="EMBL" id="SDZ07028.1"/>
    </source>
</evidence>
<evidence type="ECO:0000256" key="3">
    <source>
        <dbReference type="ARBA" id="ARBA00023125"/>
    </source>
</evidence>
<dbReference type="CDD" id="cd05466">
    <property type="entry name" value="PBP2_LTTR_substrate"/>
    <property type="match status" value="1"/>
</dbReference>
<dbReference type="Pfam" id="PF03466">
    <property type="entry name" value="LysR_substrate"/>
    <property type="match status" value="1"/>
</dbReference>
<dbReference type="InterPro" id="IPR050950">
    <property type="entry name" value="HTH-type_LysR_regulators"/>
</dbReference>
<dbReference type="PROSITE" id="PS50931">
    <property type="entry name" value="HTH_LYSR"/>
    <property type="match status" value="1"/>
</dbReference>
<dbReference type="STRING" id="418495.SAMN05216215_104511"/>
<evidence type="ECO:0000256" key="2">
    <source>
        <dbReference type="ARBA" id="ARBA00023015"/>
    </source>
</evidence>
<dbReference type="Pfam" id="PF00126">
    <property type="entry name" value="HTH_1"/>
    <property type="match status" value="1"/>
</dbReference>
<dbReference type="PANTHER" id="PTHR30419">
    <property type="entry name" value="HTH-TYPE TRANSCRIPTIONAL REGULATOR YBHD"/>
    <property type="match status" value="1"/>
</dbReference>
<keyword evidence="3" id="KW-0238">DNA-binding</keyword>
<gene>
    <name evidence="7" type="ORF">SAMN05216215_104511</name>
</gene>
<evidence type="ECO:0000259" key="6">
    <source>
        <dbReference type="PROSITE" id="PS50931"/>
    </source>
</evidence>
<dbReference type="Proteomes" id="UP000199529">
    <property type="component" value="Unassembled WGS sequence"/>
</dbReference>
<keyword evidence="2" id="KW-0805">Transcription regulation</keyword>
<keyword evidence="4" id="KW-0804">Transcription</keyword>
<dbReference type="InterPro" id="IPR005119">
    <property type="entry name" value="LysR_subst-bd"/>
</dbReference>
<dbReference type="GO" id="GO:0005829">
    <property type="term" value="C:cytosol"/>
    <property type="evidence" value="ECO:0007669"/>
    <property type="project" value="TreeGrafter"/>
</dbReference>
<dbReference type="InterPro" id="IPR000847">
    <property type="entry name" value="LysR_HTH_N"/>
</dbReference>
<dbReference type="EMBL" id="FNOK01000045">
    <property type="protein sequence ID" value="SDZ07028.1"/>
    <property type="molecule type" value="Genomic_DNA"/>
</dbReference>
<name>A0A1H3Q1M3_9PSEU</name>
<dbReference type="GO" id="GO:0003677">
    <property type="term" value="F:DNA binding"/>
    <property type="evidence" value="ECO:0007669"/>
    <property type="project" value="UniProtKB-KW"/>
</dbReference>
<dbReference type="InterPro" id="IPR036390">
    <property type="entry name" value="WH_DNA-bd_sf"/>
</dbReference>
<dbReference type="SUPFAM" id="SSF53850">
    <property type="entry name" value="Periplasmic binding protein-like II"/>
    <property type="match status" value="1"/>
</dbReference>
<dbReference type="PRINTS" id="PR00039">
    <property type="entry name" value="HTHLYSR"/>
</dbReference>
<evidence type="ECO:0000256" key="1">
    <source>
        <dbReference type="ARBA" id="ARBA00009437"/>
    </source>
</evidence>
<evidence type="ECO:0000256" key="4">
    <source>
        <dbReference type="ARBA" id="ARBA00023163"/>
    </source>
</evidence>
<dbReference type="AlphaFoldDB" id="A0A1H3Q1M3"/>
<evidence type="ECO:0000256" key="5">
    <source>
        <dbReference type="SAM" id="MobiDB-lite"/>
    </source>
</evidence>
<dbReference type="Gene3D" id="1.10.10.10">
    <property type="entry name" value="Winged helix-like DNA-binding domain superfamily/Winged helix DNA-binding domain"/>
    <property type="match status" value="1"/>
</dbReference>
<sequence length="334" mass="35651">MDALPSYMKLDLRHFVSLTYVARFGSFTEAATQLGYTQSAVSQHVQRLESLIGSQLLERSAGGKSVTLTPAGRLLLQHAETITGAMQRVAVDAGALSRGAAGILRVGCFESVGSSLLAPILAKLRDVLPKAQVVLTELPDDGDLLQLVESDQLDLTFVVFPMPDGPFATETLIEDPYVLAVSKQSPLAREDGPVNLDDYPDLPLMSYAHLRTPHTLEARSGRPGYRSRVVFRSNHNATLLDLAAHGYAAAVVSQLAVLPERADVHARRLSGIHPRVIGVGWHSRRTLSVMAQAFIDAAKDETQGYGFAASIGAPTGRNSAANSPATDGGPPPAR</sequence>
<dbReference type="OrthoDB" id="4131546at2"/>
<feature type="region of interest" description="Disordered" evidence="5">
    <location>
        <begin position="309"/>
        <end position="334"/>
    </location>
</feature>
<dbReference type="PANTHER" id="PTHR30419:SF7">
    <property type="entry name" value="HTH-TYPE TRANSCRIPTIONAL REGULATOR TDCA"/>
    <property type="match status" value="1"/>
</dbReference>
<dbReference type="GO" id="GO:0003700">
    <property type="term" value="F:DNA-binding transcription factor activity"/>
    <property type="evidence" value="ECO:0007669"/>
    <property type="project" value="InterPro"/>
</dbReference>
<comment type="similarity">
    <text evidence="1">Belongs to the LysR transcriptional regulatory family.</text>
</comment>
<feature type="compositionally biased region" description="Polar residues" evidence="5">
    <location>
        <begin position="316"/>
        <end position="325"/>
    </location>
</feature>
<dbReference type="RefSeq" id="WP_093273878.1">
    <property type="nucleotide sequence ID" value="NZ_FNOK01000045.1"/>
</dbReference>
<dbReference type="Gene3D" id="3.40.190.10">
    <property type="entry name" value="Periplasmic binding protein-like II"/>
    <property type="match status" value="2"/>
</dbReference>
<proteinExistence type="inferred from homology"/>
<evidence type="ECO:0000313" key="8">
    <source>
        <dbReference type="Proteomes" id="UP000199529"/>
    </source>
</evidence>
<feature type="domain" description="HTH lysR-type" evidence="6">
    <location>
        <begin position="10"/>
        <end position="67"/>
    </location>
</feature>